<evidence type="ECO:0000313" key="4">
    <source>
        <dbReference type="Proteomes" id="UP000816034"/>
    </source>
</evidence>
<name>A0AA88KMD9_NAELO</name>
<proteinExistence type="predicted"/>
<feature type="domain" description="Protein kinase" evidence="2">
    <location>
        <begin position="40"/>
        <end position="315"/>
    </location>
</feature>
<dbReference type="PANTHER" id="PTHR44167">
    <property type="entry name" value="OVARIAN-SPECIFIC SERINE/THREONINE-PROTEIN KINASE LOK-RELATED"/>
    <property type="match status" value="1"/>
</dbReference>
<evidence type="ECO:0000313" key="3">
    <source>
        <dbReference type="EMBL" id="KAG2387473.1"/>
    </source>
</evidence>
<dbReference type="GO" id="GO:0004672">
    <property type="term" value="F:protein kinase activity"/>
    <property type="evidence" value="ECO:0007669"/>
    <property type="project" value="InterPro"/>
</dbReference>
<dbReference type="GO" id="GO:0005524">
    <property type="term" value="F:ATP binding"/>
    <property type="evidence" value="ECO:0007669"/>
    <property type="project" value="InterPro"/>
</dbReference>
<dbReference type="Gene3D" id="1.10.510.10">
    <property type="entry name" value="Transferase(Phosphotransferase) domain 1"/>
    <property type="match status" value="1"/>
</dbReference>
<dbReference type="InterPro" id="IPR000719">
    <property type="entry name" value="Prot_kinase_dom"/>
</dbReference>
<comment type="caution">
    <text evidence="3">The sequence shown here is derived from an EMBL/GenBank/DDBJ whole genome shotgun (WGS) entry which is preliminary data.</text>
</comment>
<keyword evidence="1" id="KW-0175">Coiled coil</keyword>
<organism evidence="3 4">
    <name type="scientific">Naegleria lovaniensis</name>
    <name type="common">Amoeba</name>
    <dbReference type="NCBI Taxonomy" id="51637"/>
    <lineage>
        <taxon>Eukaryota</taxon>
        <taxon>Discoba</taxon>
        <taxon>Heterolobosea</taxon>
        <taxon>Tetramitia</taxon>
        <taxon>Eutetramitia</taxon>
        <taxon>Vahlkampfiidae</taxon>
        <taxon>Naegleria</taxon>
    </lineage>
</organism>
<dbReference type="PROSITE" id="PS00108">
    <property type="entry name" value="PROTEIN_KINASE_ST"/>
    <property type="match status" value="1"/>
</dbReference>
<dbReference type="SUPFAM" id="SSF56112">
    <property type="entry name" value="Protein kinase-like (PK-like)"/>
    <property type="match status" value="1"/>
</dbReference>
<dbReference type="EMBL" id="PYSW02000013">
    <property type="protein sequence ID" value="KAG2387473.1"/>
    <property type="molecule type" value="Genomic_DNA"/>
</dbReference>
<dbReference type="Proteomes" id="UP000816034">
    <property type="component" value="Unassembled WGS sequence"/>
</dbReference>
<dbReference type="GeneID" id="68094261"/>
<evidence type="ECO:0000259" key="2">
    <source>
        <dbReference type="PROSITE" id="PS50011"/>
    </source>
</evidence>
<dbReference type="PROSITE" id="PS50011">
    <property type="entry name" value="PROTEIN_KINASE_DOM"/>
    <property type="match status" value="1"/>
</dbReference>
<dbReference type="PANTHER" id="PTHR44167:SF24">
    <property type="entry name" value="SERINE_THREONINE-PROTEIN KINASE CHK2"/>
    <property type="match status" value="1"/>
</dbReference>
<dbReference type="RefSeq" id="XP_044551465.1">
    <property type="nucleotide sequence ID" value="XM_044691153.1"/>
</dbReference>
<dbReference type="InterPro" id="IPR011009">
    <property type="entry name" value="Kinase-like_dom_sf"/>
</dbReference>
<evidence type="ECO:0000256" key="1">
    <source>
        <dbReference type="SAM" id="Coils"/>
    </source>
</evidence>
<reference evidence="3 4" key="1">
    <citation type="journal article" date="2018" name="BMC Genomics">
        <title>The genome of Naegleria lovaniensis, the basis for a comparative approach to unravel pathogenicity factors of the human pathogenic amoeba N. fowleri.</title>
        <authorList>
            <person name="Liechti N."/>
            <person name="Schurch N."/>
            <person name="Bruggmann R."/>
            <person name="Wittwer M."/>
        </authorList>
    </citation>
    <scope>NUCLEOTIDE SEQUENCE [LARGE SCALE GENOMIC DNA]</scope>
    <source>
        <strain evidence="3 4">ATCC 30569</strain>
    </source>
</reference>
<keyword evidence="4" id="KW-1185">Reference proteome</keyword>
<gene>
    <name evidence="3" type="ORF">C9374_001805</name>
</gene>
<sequence>MSWIYSLTSYFGRPLENVAKDIEKDVKMSARNIFAADPSICHCVPLAKTFMSEVFIIFRRNNDSDLFTTSVMKIVFKDNVPSRSSCRDLLIREASNHEQASESNIAKCLNVFEKDNFWLIEMKFYGLGSLRDLSFNTDQKRPLTTEMAITVLHQITKALDFIQILPYDKRDTLLLPIVADGRYIHRDIKPENILVQKYDKDNDEIEVVLTDFGLCRSLNSVEEDNGGTDGYRAPEKKITIRSDFFSLGTSLLEMWNETNDEQGRKLKAFLSIMTKENPDDRPQSTNEILQFCELFQNPDQTIRIEQKELTVTSYSKQSTSNNCEQVNSNNGSLKRKIENLRATMKNKEAKKKKK</sequence>
<accession>A0AA88KMD9</accession>
<dbReference type="InterPro" id="IPR008271">
    <property type="entry name" value="Ser/Thr_kinase_AS"/>
</dbReference>
<protein>
    <recommendedName>
        <fullName evidence="2">Protein kinase domain-containing protein</fullName>
    </recommendedName>
</protein>
<feature type="coiled-coil region" evidence="1">
    <location>
        <begin position="323"/>
        <end position="350"/>
    </location>
</feature>
<dbReference type="SMART" id="SM00220">
    <property type="entry name" value="S_TKc"/>
    <property type="match status" value="1"/>
</dbReference>
<dbReference type="AlphaFoldDB" id="A0AA88KMD9"/>
<dbReference type="Pfam" id="PF00069">
    <property type="entry name" value="Pkinase"/>
    <property type="match status" value="1"/>
</dbReference>